<organism evidence="3 4">
    <name type="scientific">Jimgerdemannia flammicorona</name>
    <dbReference type="NCBI Taxonomy" id="994334"/>
    <lineage>
        <taxon>Eukaryota</taxon>
        <taxon>Fungi</taxon>
        <taxon>Fungi incertae sedis</taxon>
        <taxon>Mucoromycota</taxon>
        <taxon>Mucoromycotina</taxon>
        <taxon>Endogonomycetes</taxon>
        <taxon>Endogonales</taxon>
        <taxon>Endogonaceae</taxon>
        <taxon>Jimgerdemannia</taxon>
    </lineage>
</organism>
<dbReference type="InterPro" id="IPR055256">
    <property type="entry name" value="KH_1_KHDC4/BBP-like"/>
</dbReference>
<protein>
    <recommendedName>
        <fullName evidence="2">K Homology domain-containing protein</fullName>
    </recommendedName>
</protein>
<feature type="region of interest" description="Disordered" evidence="1">
    <location>
        <begin position="192"/>
        <end position="215"/>
    </location>
</feature>
<dbReference type="PANTHER" id="PTHR15744:SF0">
    <property type="entry name" value="KH HOMOLOGY DOMAIN-CONTAINING PROTEIN 4"/>
    <property type="match status" value="1"/>
</dbReference>
<dbReference type="AlphaFoldDB" id="A0A433A0K1"/>
<dbReference type="OrthoDB" id="397265at2759"/>
<feature type="compositionally biased region" description="Basic and acidic residues" evidence="1">
    <location>
        <begin position="95"/>
        <end position="117"/>
    </location>
</feature>
<comment type="caution">
    <text evidence="3">The sequence shown here is derived from an EMBL/GenBank/DDBJ whole genome shotgun (WGS) entry which is preliminary data.</text>
</comment>
<dbReference type="Gene3D" id="3.30.1370.10">
    <property type="entry name" value="K Homology domain, type 1"/>
    <property type="match status" value="2"/>
</dbReference>
<reference evidence="3 4" key="1">
    <citation type="journal article" date="2018" name="New Phytol.">
        <title>Phylogenomics of Endogonaceae and evolution of mycorrhizas within Mucoromycota.</title>
        <authorList>
            <person name="Chang Y."/>
            <person name="Desiro A."/>
            <person name="Na H."/>
            <person name="Sandor L."/>
            <person name="Lipzen A."/>
            <person name="Clum A."/>
            <person name="Barry K."/>
            <person name="Grigoriev I.V."/>
            <person name="Martin F.M."/>
            <person name="Stajich J.E."/>
            <person name="Smith M.E."/>
            <person name="Bonito G."/>
            <person name="Spatafora J.W."/>
        </authorList>
    </citation>
    <scope>NUCLEOTIDE SEQUENCE [LARGE SCALE GENOMIC DNA]</scope>
    <source>
        <strain evidence="3 4">GMNB39</strain>
    </source>
</reference>
<dbReference type="SUPFAM" id="SSF54791">
    <property type="entry name" value="Eukaryotic type KH-domain (KH-domain type I)"/>
    <property type="match status" value="2"/>
</dbReference>
<dbReference type="InterPro" id="IPR047889">
    <property type="entry name" value="KHDC4_KH-I_second"/>
</dbReference>
<feature type="compositionally biased region" description="Low complexity" evidence="1">
    <location>
        <begin position="325"/>
        <end position="339"/>
    </location>
</feature>
<dbReference type="GO" id="GO:0005634">
    <property type="term" value="C:nucleus"/>
    <property type="evidence" value="ECO:0007669"/>
    <property type="project" value="InterPro"/>
</dbReference>
<sequence length="503" mass="53705">MADPAKRKRKWDLDDQGQTAPPPADAAPIPNLKVVKISDTASPSPPPPSGETNVDPNIAASVAAAKINAMLAEKGIPIPPKVPQVMVSNMEKKGFDEHRMPETPGKDHKPSSEEFVKDIPINDIKNRYLLTKGATQTQIQKDTGADVTTRGKYYPDKNLATDEHPPLYLHVTAVSQDSLDAAVAKIEELIEQASNPPSSVSRAPQGPPERPSAPRQFLQTKVFVGIDPDRSFNVRAKIVGPQGAYVKHIQSETGAKVQLKGRGSGFVEPTSGTEAFEPLHLHITCYQQDGLERAQKLSEDLINTVKAEYERTRQERGQYGGYGRPGQNRQPQYGASGYSVPPPPPGSYNYSPVSPGNTQVVPANPPLPPGPPPPANIPSLPPHNAPPPASPTVPTATSPTAAAYPYASAYGSAYPTAYPAYNNPYNYSGYYYEYPTTGYYGEAAPSAYGDGTSTSSAAIPSSSTAPSSDPMAWPAEKPSYHAVPPPTSLQSSGSSHQNDGNKH</sequence>
<dbReference type="CDD" id="cd22385">
    <property type="entry name" value="KH-I_KHDC4_rpt1"/>
    <property type="match status" value="1"/>
</dbReference>
<dbReference type="InterPro" id="IPR004087">
    <property type="entry name" value="KH_dom"/>
</dbReference>
<dbReference type="InterPro" id="IPR056149">
    <property type="entry name" value="PRP5/DDX46/KHDC4_KH"/>
</dbReference>
<feature type="region of interest" description="Disordered" evidence="1">
    <location>
        <begin position="448"/>
        <end position="503"/>
    </location>
</feature>
<dbReference type="PANTHER" id="PTHR15744">
    <property type="entry name" value="BLOM7"/>
    <property type="match status" value="1"/>
</dbReference>
<feature type="compositionally biased region" description="Low complexity" evidence="1">
    <location>
        <begin position="452"/>
        <end position="470"/>
    </location>
</feature>
<dbReference type="EMBL" id="RBNI01022200">
    <property type="protein sequence ID" value="RUO96277.1"/>
    <property type="molecule type" value="Genomic_DNA"/>
</dbReference>
<feature type="compositionally biased region" description="Pro residues" evidence="1">
    <location>
        <begin position="363"/>
        <end position="391"/>
    </location>
</feature>
<feature type="region of interest" description="Disordered" evidence="1">
    <location>
        <begin position="95"/>
        <end position="118"/>
    </location>
</feature>
<evidence type="ECO:0000256" key="1">
    <source>
        <dbReference type="SAM" id="MobiDB-lite"/>
    </source>
</evidence>
<gene>
    <name evidence="3" type="ORF">BC936DRAFT_142283</name>
</gene>
<feature type="region of interest" description="Disordered" evidence="1">
    <location>
        <begin position="308"/>
        <end position="396"/>
    </location>
</feature>
<dbReference type="CDD" id="cd22386">
    <property type="entry name" value="KH-I_KHDC4_rpt2"/>
    <property type="match status" value="1"/>
</dbReference>
<dbReference type="FunFam" id="3.30.1370.10:FF:000037">
    <property type="entry name" value="KH domain protein"/>
    <property type="match status" value="1"/>
</dbReference>
<feature type="domain" description="K Homology" evidence="2">
    <location>
        <begin position="218"/>
        <end position="303"/>
    </location>
</feature>
<evidence type="ECO:0000259" key="2">
    <source>
        <dbReference type="SMART" id="SM00322"/>
    </source>
</evidence>
<keyword evidence="4" id="KW-1185">Reference proteome</keyword>
<proteinExistence type="predicted"/>
<dbReference type="InterPro" id="IPR031121">
    <property type="entry name" value="RIK/BLOM7"/>
</dbReference>
<dbReference type="GO" id="GO:0003723">
    <property type="term" value="F:RNA binding"/>
    <property type="evidence" value="ECO:0007669"/>
    <property type="project" value="InterPro"/>
</dbReference>
<dbReference type="Pfam" id="PF23469">
    <property type="entry name" value="KH_12"/>
    <property type="match status" value="1"/>
</dbReference>
<dbReference type="Proteomes" id="UP000268093">
    <property type="component" value="Unassembled WGS sequence"/>
</dbReference>
<name>A0A433A0K1_9FUNG</name>
<feature type="compositionally biased region" description="Polar residues" evidence="1">
    <location>
        <begin position="192"/>
        <end position="202"/>
    </location>
</feature>
<feature type="compositionally biased region" description="Polar residues" evidence="1">
    <location>
        <begin position="488"/>
        <end position="503"/>
    </location>
</feature>
<feature type="compositionally biased region" description="Basic residues" evidence="1">
    <location>
        <begin position="1"/>
        <end position="10"/>
    </location>
</feature>
<evidence type="ECO:0000313" key="3">
    <source>
        <dbReference type="EMBL" id="RUO96277.1"/>
    </source>
</evidence>
<feature type="compositionally biased region" description="Low complexity" evidence="1">
    <location>
        <begin position="347"/>
        <end position="356"/>
    </location>
</feature>
<dbReference type="SMART" id="SM00322">
    <property type="entry name" value="KH"/>
    <property type="match status" value="1"/>
</dbReference>
<dbReference type="Pfam" id="PF22675">
    <property type="entry name" value="KH-I_KHDC4-BBP"/>
    <property type="match status" value="1"/>
</dbReference>
<evidence type="ECO:0000313" key="4">
    <source>
        <dbReference type="Proteomes" id="UP000268093"/>
    </source>
</evidence>
<accession>A0A433A0K1</accession>
<dbReference type="InterPro" id="IPR047890">
    <property type="entry name" value="KHDC4_KH-I_first"/>
</dbReference>
<dbReference type="InterPro" id="IPR036612">
    <property type="entry name" value="KH_dom_type_1_sf"/>
</dbReference>
<feature type="region of interest" description="Disordered" evidence="1">
    <location>
        <begin position="1"/>
        <end position="57"/>
    </location>
</feature>